<dbReference type="Proteomes" id="UP001165283">
    <property type="component" value="Unassembled WGS sequence"/>
</dbReference>
<feature type="region of interest" description="Disordered" evidence="1">
    <location>
        <begin position="1"/>
        <end position="29"/>
    </location>
</feature>
<feature type="compositionally biased region" description="Acidic residues" evidence="1">
    <location>
        <begin position="12"/>
        <end position="22"/>
    </location>
</feature>
<evidence type="ECO:0000313" key="3">
    <source>
        <dbReference type="EMBL" id="MCO1655914.1"/>
    </source>
</evidence>
<keyword evidence="2" id="KW-0812">Transmembrane</keyword>
<sequence>MSAGRPPRPEHAEDDTDDDAHDDTDSGAGGGLTWRGRLVVLGVCVAVALLTAWYAGSRFTPTAPGPPVGSIRLGPDAGQPVADYLALLPERLPPPGQAAPALVQLAAEATTGQAAALVGGPAAATVAVFRVPLTRVQTALRFEALDPGLPAAAALDSARLRAQRAAAADAARLADRPRDVAAAEAAALGEPACACVLALVVRADRVALEALAAAQGVRAVDAAPVGATEPELALSPLLPGQVERVDAPPDDGPVPPA</sequence>
<feature type="transmembrane region" description="Helical" evidence="2">
    <location>
        <begin position="38"/>
        <end position="56"/>
    </location>
</feature>
<dbReference type="EMBL" id="JAGSOV010000025">
    <property type="protein sequence ID" value="MCO1655914.1"/>
    <property type="molecule type" value="Genomic_DNA"/>
</dbReference>
<gene>
    <name evidence="3" type="ORF">KDL28_12710</name>
</gene>
<keyword evidence="2" id="KW-1133">Transmembrane helix</keyword>
<dbReference type="RefSeq" id="WP_252438132.1">
    <property type="nucleotide sequence ID" value="NZ_JAGSOV010000025.1"/>
</dbReference>
<evidence type="ECO:0000256" key="1">
    <source>
        <dbReference type="SAM" id="MobiDB-lite"/>
    </source>
</evidence>
<proteinExistence type="predicted"/>
<evidence type="ECO:0000313" key="4">
    <source>
        <dbReference type="Proteomes" id="UP001165283"/>
    </source>
</evidence>
<reference evidence="3" key="1">
    <citation type="submission" date="2021-04" db="EMBL/GenBank/DDBJ databases">
        <title>Pseudonocardia sp. nov., isolated from sandy soil of mangrove forest.</title>
        <authorList>
            <person name="Zan Z."/>
            <person name="Huang R."/>
            <person name="Liu W."/>
        </authorList>
    </citation>
    <scope>NUCLEOTIDE SEQUENCE</scope>
    <source>
        <strain evidence="3">S2-4</strain>
    </source>
</reference>
<accession>A0ABT0ZYU0</accession>
<name>A0ABT0ZYU0_9PSEU</name>
<protein>
    <submittedName>
        <fullName evidence="3">Uncharacterized protein</fullName>
    </submittedName>
</protein>
<organism evidence="3 4">
    <name type="scientific">Pseudonocardia humida</name>
    <dbReference type="NCBI Taxonomy" id="2800819"/>
    <lineage>
        <taxon>Bacteria</taxon>
        <taxon>Bacillati</taxon>
        <taxon>Actinomycetota</taxon>
        <taxon>Actinomycetes</taxon>
        <taxon>Pseudonocardiales</taxon>
        <taxon>Pseudonocardiaceae</taxon>
        <taxon>Pseudonocardia</taxon>
    </lineage>
</organism>
<keyword evidence="4" id="KW-1185">Reference proteome</keyword>
<keyword evidence="2" id="KW-0472">Membrane</keyword>
<comment type="caution">
    <text evidence="3">The sequence shown here is derived from an EMBL/GenBank/DDBJ whole genome shotgun (WGS) entry which is preliminary data.</text>
</comment>
<feature type="region of interest" description="Disordered" evidence="1">
    <location>
        <begin position="236"/>
        <end position="257"/>
    </location>
</feature>
<evidence type="ECO:0000256" key="2">
    <source>
        <dbReference type="SAM" id="Phobius"/>
    </source>
</evidence>